<dbReference type="CDD" id="cd00130">
    <property type="entry name" value="PAS"/>
    <property type="match status" value="4"/>
</dbReference>
<dbReference type="InterPro" id="IPR003594">
    <property type="entry name" value="HATPase_dom"/>
</dbReference>
<keyword evidence="18" id="KW-0902">Two-component regulatory system</keyword>
<dbReference type="InterPro" id="IPR005467">
    <property type="entry name" value="His_kinase_dom"/>
</dbReference>
<evidence type="ECO:0000256" key="11">
    <source>
        <dbReference type="ARBA" id="ARBA00022692"/>
    </source>
</evidence>
<keyword evidence="11 23" id="KW-0812">Transmembrane</keyword>
<evidence type="ECO:0000256" key="17">
    <source>
        <dbReference type="ARBA" id="ARBA00023004"/>
    </source>
</evidence>
<evidence type="ECO:0000256" key="16">
    <source>
        <dbReference type="ARBA" id="ARBA00022989"/>
    </source>
</evidence>
<dbReference type="PANTHER" id="PTHR43304">
    <property type="entry name" value="PHYTOCHROME-LIKE PROTEIN CPH1"/>
    <property type="match status" value="1"/>
</dbReference>
<dbReference type="SMART" id="SM00091">
    <property type="entry name" value="PAS"/>
    <property type="match status" value="4"/>
</dbReference>
<feature type="domain" description="PAS" evidence="25">
    <location>
        <begin position="677"/>
        <end position="722"/>
    </location>
</feature>
<dbReference type="InterPro" id="IPR000014">
    <property type="entry name" value="PAS"/>
</dbReference>
<dbReference type="InterPro" id="IPR052162">
    <property type="entry name" value="Sensor_kinase/Photoreceptor"/>
</dbReference>
<evidence type="ECO:0000259" key="24">
    <source>
        <dbReference type="PROSITE" id="PS50109"/>
    </source>
</evidence>
<evidence type="ECO:0000256" key="8">
    <source>
        <dbReference type="ARBA" id="ARBA00022490"/>
    </source>
</evidence>
<keyword evidence="12" id="KW-0479">Metal-binding</keyword>
<feature type="transmembrane region" description="Helical" evidence="23">
    <location>
        <begin position="6"/>
        <end position="26"/>
    </location>
</feature>
<evidence type="ECO:0000256" key="19">
    <source>
        <dbReference type="ARBA" id="ARBA00023014"/>
    </source>
</evidence>
<feature type="domain" description="PAS" evidence="25">
    <location>
        <begin position="129"/>
        <end position="173"/>
    </location>
</feature>
<comment type="subcellular location">
    <subcellularLocation>
        <location evidence="4">Cytoplasm</location>
    </subcellularLocation>
    <subcellularLocation>
        <location evidence="3">Membrane</location>
        <topology evidence="3">Multi-pass membrane protein</topology>
    </subcellularLocation>
</comment>
<dbReference type="Gene3D" id="2.10.70.100">
    <property type="match status" value="1"/>
</dbReference>
<gene>
    <name evidence="27" type="ORF">PZE19_18170</name>
</gene>
<keyword evidence="9" id="KW-0597">Phosphoprotein</keyword>
<dbReference type="InterPro" id="IPR036890">
    <property type="entry name" value="HATPase_C_sf"/>
</dbReference>
<evidence type="ECO:0000256" key="14">
    <source>
        <dbReference type="ARBA" id="ARBA00022777"/>
    </source>
</evidence>
<keyword evidence="19" id="KW-0411">Iron-sulfur</keyword>
<evidence type="ECO:0000256" key="10">
    <source>
        <dbReference type="ARBA" id="ARBA00022679"/>
    </source>
</evidence>
<dbReference type="Gene3D" id="1.20.120.620">
    <property type="entry name" value="Backbone structure of the membrane domain of e. Coli histidine kinase receptor kdpd"/>
    <property type="match status" value="1"/>
</dbReference>
<dbReference type="Gene3D" id="1.20.5.1930">
    <property type="match status" value="1"/>
</dbReference>
<dbReference type="InterPro" id="IPR013656">
    <property type="entry name" value="PAS_4"/>
</dbReference>
<dbReference type="EMBL" id="JARRAG010000002">
    <property type="protein sequence ID" value="MDG3005719.1"/>
    <property type="molecule type" value="Genomic_DNA"/>
</dbReference>
<evidence type="ECO:0000256" key="20">
    <source>
        <dbReference type="ARBA" id="ARBA00023136"/>
    </source>
</evidence>
<keyword evidence="10" id="KW-0808">Transferase</keyword>
<evidence type="ECO:0000256" key="23">
    <source>
        <dbReference type="SAM" id="Phobius"/>
    </source>
</evidence>
<feature type="transmembrane region" description="Helical" evidence="23">
    <location>
        <begin position="86"/>
        <end position="108"/>
    </location>
</feature>
<keyword evidence="28" id="KW-1185">Reference proteome</keyword>
<name>A0ABT6FE16_9BACT</name>
<dbReference type="CDD" id="cd16917">
    <property type="entry name" value="HATPase_UhpB-NarQ-NarX-like"/>
    <property type="match status" value="1"/>
</dbReference>
<dbReference type="InterPro" id="IPR038318">
    <property type="entry name" value="KdpD_sf"/>
</dbReference>
<evidence type="ECO:0000256" key="21">
    <source>
        <dbReference type="ARBA" id="ARBA00024827"/>
    </source>
</evidence>
<comment type="function">
    <text evidence="21">Member of the two-component regulatory system NreB/NreC involved in the control of dissimilatory nitrate/nitrite reduction in response to oxygen. NreB functions as a direct oxygen sensor histidine kinase which is autophosphorylated, in the absence of oxygen, probably at the conserved histidine residue, and transfers its phosphate group probably to a conserved aspartate residue of NreC. NreB/NreC activates the expression of the nitrate (narGHJI) and nitrite (nir) reductase operons, as well as the putative nitrate transporter gene narT.</text>
</comment>
<dbReference type="InterPro" id="IPR025201">
    <property type="entry name" value="KdpD_TM"/>
</dbReference>
<evidence type="ECO:0000256" key="13">
    <source>
        <dbReference type="ARBA" id="ARBA00022741"/>
    </source>
</evidence>
<comment type="cofactor">
    <cofactor evidence="2">
        <name>[4Fe-4S] cluster</name>
        <dbReference type="ChEBI" id="CHEBI:49883"/>
    </cofactor>
</comment>
<evidence type="ECO:0000256" key="5">
    <source>
        <dbReference type="ARBA" id="ARBA00012438"/>
    </source>
</evidence>
<dbReference type="SMART" id="SM00086">
    <property type="entry name" value="PAC"/>
    <property type="match status" value="5"/>
</dbReference>
<evidence type="ECO:0000259" key="26">
    <source>
        <dbReference type="PROSITE" id="PS50113"/>
    </source>
</evidence>
<feature type="domain" description="PAS" evidence="25">
    <location>
        <begin position="251"/>
        <end position="324"/>
    </location>
</feature>
<keyword evidence="13" id="KW-0547">Nucleotide-binding</keyword>
<dbReference type="PROSITE" id="PS50112">
    <property type="entry name" value="PAS"/>
    <property type="match status" value="3"/>
</dbReference>
<dbReference type="SMART" id="SM00387">
    <property type="entry name" value="HATPase_c"/>
    <property type="match status" value="1"/>
</dbReference>
<dbReference type="RefSeq" id="WP_277862049.1">
    <property type="nucleotide sequence ID" value="NZ_JARRAG010000002.1"/>
</dbReference>
<evidence type="ECO:0000256" key="18">
    <source>
        <dbReference type="ARBA" id="ARBA00023012"/>
    </source>
</evidence>
<dbReference type="InterPro" id="IPR001610">
    <property type="entry name" value="PAC"/>
</dbReference>
<dbReference type="PANTHER" id="PTHR43304:SF1">
    <property type="entry name" value="PAC DOMAIN-CONTAINING PROTEIN"/>
    <property type="match status" value="1"/>
</dbReference>
<evidence type="ECO:0000256" key="2">
    <source>
        <dbReference type="ARBA" id="ARBA00001966"/>
    </source>
</evidence>
<feature type="domain" description="Histidine kinase" evidence="24">
    <location>
        <begin position="904"/>
        <end position="995"/>
    </location>
</feature>
<keyword evidence="20 23" id="KW-0472">Membrane</keyword>
<keyword evidence="7" id="KW-0004">4Fe-4S</keyword>
<dbReference type="InterPro" id="IPR011712">
    <property type="entry name" value="Sig_transdc_His_kin_sub3_dim/P"/>
</dbReference>
<dbReference type="InterPro" id="IPR035965">
    <property type="entry name" value="PAS-like_dom_sf"/>
</dbReference>
<evidence type="ECO:0000313" key="28">
    <source>
        <dbReference type="Proteomes" id="UP001216907"/>
    </source>
</evidence>
<feature type="domain" description="PAC" evidence="26">
    <location>
        <begin position="202"/>
        <end position="254"/>
    </location>
</feature>
<sequence>MKRSPVGNYVAAAAVVAAVVSIIGPVERLVGPGQPLIFFVPAVTIAAWIGGLGPGLLGAALSALICFYFYFPPYRSVRVDSPSDQFQLVLFCLQGVAVSLFMESLHAARRRVEEVSRRAEARRDRLRKSEEEFRTLADAVPQLVWTADPDGNTFWYNKKWYEYTGKTFEDMRGGGWRSVHDQATLPLVMERWSKSLASGEPFDMVLPLRGADGVFRPFLTRVNAVKDAEGRVVRWFGTNTDVTESRRAEELNARLAAIVESSEDAIVGKNLDGVVTSWNASAERLFGYAAGEIVGREVLLIIPPDRLDEESEILGRLRRGVAVDHFETVRRRKDGSLIEVSLTISPIRDAVGRVVGASKIARDISERRRAEKQQIEKLELQSRFAGVAACVPGVVYSFRMRPDGSSCMPFATAAVEDLYGIPASVLAEDFSPVYANVHPDDARVLREDVDESFRRSTPWYSRFRYRHPVKGERWIEGRAALQAEPDGSVLWHGFLMDVTDLVATESAKRDFERLALSVLESLPNNIAVVDEAGRILVVNRAWRRFAEENGAVGRVDEGADYFEVCNAATGEVRPSARAVAAGIRDVLAARRGAFEFEYPCHSPSRRRWFLGRVSPFVGGGPRRVVVSHEDVTAMKVAEERLRYRERMLAQSQAMAHVGSWELDLDDREDLARNALRWSDECCRIFGYEPGQVRVDNDLFLKSVHPDDRDPIAAAMRAMIATGDPYEIEHRITLPDGSERIVHEWAEILADPDGLSSRVVGTCQDVTEQRQVEATLKGWAERLETLSRQVLRAQEDERRRIARELHDEIGQALTALKINLQEAREGRADGPARLDDSIAIVGEALQQVRSMALDLRPSILDDLGLVAALEWYVERKVQRTGLKGRFVAEPEDVRADPEIETVCFRVAQEALTNVARHAHASRFSVELRGGAAGLRLVVRDDGIGFDPAAALRAASRGASLGLSGMQERVELVGGQIEFTSAASTGTEIQVDLPAAPLASHRVDRVG</sequence>
<evidence type="ECO:0000256" key="9">
    <source>
        <dbReference type="ARBA" id="ARBA00022553"/>
    </source>
</evidence>
<dbReference type="InterPro" id="IPR013767">
    <property type="entry name" value="PAS_fold"/>
</dbReference>
<evidence type="ECO:0000256" key="3">
    <source>
        <dbReference type="ARBA" id="ARBA00004141"/>
    </source>
</evidence>
<dbReference type="SUPFAM" id="SSF55874">
    <property type="entry name" value="ATPase domain of HSP90 chaperone/DNA topoisomerase II/histidine kinase"/>
    <property type="match status" value="1"/>
</dbReference>
<evidence type="ECO:0000256" key="1">
    <source>
        <dbReference type="ARBA" id="ARBA00000085"/>
    </source>
</evidence>
<dbReference type="Gene3D" id="3.30.450.20">
    <property type="entry name" value="PAS domain"/>
    <property type="match status" value="5"/>
</dbReference>
<evidence type="ECO:0000256" key="7">
    <source>
        <dbReference type="ARBA" id="ARBA00022485"/>
    </source>
</evidence>
<comment type="catalytic activity">
    <reaction evidence="1">
        <text>ATP + protein L-histidine = ADP + protein N-phospho-L-histidine.</text>
        <dbReference type="EC" id="2.7.13.3"/>
    </reaction>
</comment>
<evidence type="ECO:0000256" key="22">
    <source>
        <dbReference type="ARBA" id="ARBA00030800"/>
    </source>
</evidence>
<dbReference type="Pfam" id="PF02518">
    <property type="entry name" value="HATPase_c"/>
    <property type="match status" value="1"/>
</dbReference>
<protein>
    <recommendedName>
        <fullName evidence="6">Oxygen sensor histidine kinase NreB</fullName>
        <ecNumber evidence="5">2.7.13.3</ecNumber>
    </recommendedName>
    <alternativeName>
        <fullName evidence="22">Nitrogen regulation protein B</fullName>
    </alternativeName>
</protein>
<dbReference type="Pfam" id="PF08448">
    <property type="entry name" value="PAS_4"/>
    <property type="match status" value="2"/>
</dbReference>
<dbReference type="PRINTS" id="PR00344">
    <property type="entry name" value="BCTRLSENSOR"/>
</dbReference>
<keyword evidence="8" id="KW-0963">Cytoplasm</keyword>
<keyword evidence="15" id="KW-0067">ATP-binding</keyword>
<dbReference type="PROSITE" id="PS50109">
    <property type="entry name" value="HIS_KIN"/>
    <property type="match status" value="1"/>
</dbReference>
<dbReference type="Pfam" id="PF13493">
    <property type="entry name" value="DUF4118"/>
    <property type="match status" value="1"/>
</dbReference>
<evidence type="ECO:0000256" key="12">
    <source>
        <dbReference type="ARBA" id="ARBA00022723"/>
    </source>
</evidence>
<reference evidence="27 28" key="1">
    <citation type="submission" date="2023-03" db="EMBL/GenBank/DDBJ databases">
        <title>Paludisphaera mucosa sp. nov. a novel planctomycete from northern fen.</title>
        <authorList>
            <person name="Ivanova A."/>
        </authorList>
    </citation>
    <scope>NUCLEOTIDE SEQUENCE [LARGE SCALE GENOMIC DNA]</scope>
    <source>
        <strain evidence="27 28">Pla2</strain>
    </source>
</reference>
<dbReference type="InterPro" id="IPR000700">
    <property type="entry name" value="PAS-assoc_C"/>
</dbReference>
<feature type="domain" description="PAC" evidence="26">
    <location>
        <begin position="324"/>
        <end position="376"/>
    </location>
</feature>
<dbReference type="Pfam" id="PF00989">
    <property type="entry name" value="PAS"/>
    <property type="match status" value="1"/>
</dbReference>
<dbReference type="InterPro" id="IPR013655">
    <property type="entry name" value="PAS_fold_3"/>
</dbReference>
<dbReference type="PROSITE" id="PS50113">
    <property type="entry name" value="PAC"/>
    <property type="match status" value="3"/>
</dbReference>
<accession>A0ABT6FE16</accession>
<dbReference type="Pfam" id="PF08447">
    <property type="entry name" value="PAS_3"/>
    <property type="match status" value="2"/>
</dbReference>
<dbReference type="InterPro" id="IPR004358">
    <property type="entry name" value="Sig_transdc_His_kin-like_C"/>
</dbReference>
<evidence type="ECO:0000259" key="25">
    <source>
        <dbReference type="PROSITE" id="PS50112"/>
    </source>
</evidence>
<evidence type="ECO:0000256" key="4">
    <source>
        <dbReference type="ARBA" id="ARBA00004496"/>
    </source>
</evidence>
<dbReference type="EC" id="2.7.13.3" evidence="5"/>
<dbReference type="NCBIfam" id="TIGR00229">
    <property type="entry name" value="sensory_box"/>
    <property type="match status" value="3"/>
</dbReference>
<keyword evidence="14" id="KW-0418">Kinase</keyword>
<evidence type="ECO:0000256" key="6">
    <source>
        <dbReference type="ARBA" id="ARBA00017322"/>
    </source>
</evidence>
<feature type="domain" description="PAC" evidence="26">
    <location>
        <begin position="725"/>
        <end position="777"/>
    </location>
</feature>
<evidence type="ECO:0000313" key="27">
    <source>
        <dbReference type="EMBL" id="MDG3005719.1"/>
    </source>
</evidence>
<dbReference type="Gene3D" id="3.30.565.10">
    <property type="entry name" value="Histidine kinase-like ATPase, C-terminal domain"/>
    <property type="match status" value="1"/>
</dbReference>
<proteinExistence type="predicted"/>
<feature type="transmembrane region" description="Helical" evidence="23">
    <location>
        <begin position="38"/>
        <end position="71"/>
    </location>
</feature>
<dbReference type="Pfam" id="PF07730">
    <property type="entry name" value="HisKA_3"/>
    <property type="match status" value="1"/>
</dbReference>
<dbReference type="Proteomes" id="UP001216907">
    <property type="component" value="Unassembled WGS sequence"/>
</dbReference>
<comment type="caution">
    <text evidence="27">The sequence shown here is derived from an EMBL/GenBank/DDBJ whole genome shotgun (WGS) entry which is preliminary data.</text>
</comment>
<organism evidence="27 28">
    <name type="scientific">Paludisphaera mucosa</name>
    <dbReference type="NCBI Taxonomy" id="3030827"/>
    <lineage>
        <taxon>Bacteria</taxon>
        <taxon>Pseudomonadati</taxon>
        <taxon>Planctomycetota</taxon>
        <taxon>Planctomycetia</taxon>
        <taxon>Isosphaerales</taxon>
        <taxon>Isosphaeraceae</taxon>
        <taxon>Paludisphaera</taxon>
    </lineage>
</organism>
<evidence type="ECO:0000256" key="15">
    <source>
        <dbReference type="ARBA" id="ARBA00022840"/>
    </source>
</evidence>
<keyword evidence="16 23" id="KW-1133">Transmembrane helix</keyword>
<dbReference type="SUPFAM" id="SSF55785">
    <property type="entry name" value="PYP-like sensor domain (PAS domain)"/>
    <property type="match status" value="5"/>
</dbReference>
<keyword evidence="17" id="KW-0408">Iron</keyword>